<dbReference type="OMA" id="WAFANDE"/>
<keyword evidence="6" id="KW-1185">Reference proteome</keyword>
<evidence type="ECO:0000256" key="1">
    <source>
        <dbReference type="ARBA" id="ARBA00022884"/>
    </source>
</evidence>
<dbReference type="Proteomes" id="UP000012073">
    <property type="component" value="Unassembled WGS sequence"/>
</dbReference>
<feature type="compositionally biased region" description="Basic and acidic residues" evidence="3">
    <location>
        <begin position="204"/>
        <end position="219"/>
    </location>
</feature>
<dbReference type="InterPro" id="IPR012677">
    <property type="entry name" value="Nucleotide-bd_a/b_plait_sf"/>
</dbReference>
<accession>R7QP76</accession>
<dbReference type="InterPro" id="IPR035979">
    <property type="entry name" value="RBD_domain_sf"/>
</dbReference>
<evidence type="ECO:0000259" key="4">
    <source>
        <dbReference type="PROSITE" id="PS50102"/>
    </source>
</evidence>
<feature type="domain" description="RRM" evidence="4">
    <location>
        <begin position="68"/>
        <end position="139"/>
    </location>
</feature>
<dbReference type="GO" id="GO:0003723">
    <property type="term" value="F:RNA binding"/>
    <property type="evidence" value="ECO:0007669"/>
    <property type="project" value="UniProtKB-UniRule"/>
</dbReference>
<evidence type="ECO:0000256" key="2">
    <source>
        <dbReference type="PROSITE-ProRule" id="PRU00176"/>
    </source>
</evidence>
<feature type="compositionally biased region" description="Basic and acidic residues" evidence="3">
    <location>
        <begin position="7"/>
        <end position="46"/>
    </location>
</feature>
<dbReference type="KEGG" id="ccp:CHC_T00007122001"/>
<feature type="compositionally biased region" description="Low complexity" evidence="3">
    <location>
        <begin position="446"/>
        <end position="455"/>
    </location>
</feature>
<dbReference type="PANTHER" id="PTHR14398:SF0">
    <property type="entry name" value="ZINC FINGER PROTEIN SWM"/>
    <property type="match status" value="1"/>
</dbReference>
<reference evidence="6" key="1">
    <citation type="journal article" date="2013" name="Proc. Natl. Acad. Sci. U.S.A.">
        <title>Genome structure and metabolic features in the red seaweed Chondrus crispus shed light on evolution of the Archaeplastida.</title>
        <authorList>
            <person name="Collen J."/>
            <person name="Porcel B."/>
            <person name="Carre W."/>
            <person name="Ball S.G."/>
            <person name="Chaparro C."/>
            <person name="Tonon T."/>
            <person name="Barbeyron T."/>
            <person name="Michel G."/>
            <person name="Noel B."/>
            <person name="Valentin K."/>
            <person name="Elias M."/>
            <person name="Artiguenave F."/>
            <person name="Arun A."/>
            <person name="Aury J.M."/>
            <person name="Barbosa-Neto J.F."/>
            <person name="Bothwell J.H."/>
            <person name="Bouget F.Y."/>
            <person name="Brillet L."/>
            <person name="Cabello-Hurtado F."/>
            <person name="Capella-Gutierrez S."/>
            <person name="Charrier B."/>
            <person name="Cladiere L."/>
            <person name="Cock J.M."/>
            <person name="Coelho S.M."/>
            <person name="Colleoni C."/>
            <person name="Czjzek M."/>
            <person name="Da Silva C."/>
            <person name="Delage L."/>
            <person name="Denoeud F."/>
            <person name="Deschamps P."/>
            <person name="Dittami S.M."/>
            <person name="Gabaldon T."/>
            <person name="Gachon C.M."/>
            <person name="Groisillier A."/>
            <person name="Herve C."/>
            <person name="Jabbari K."/>
            <person name="Katinka M."/>
            <person name="Kloareg B."/>
            <person name="Kowalczyk N."/>
            <person name="Labadie K."/>
            <person name="Leblanc C."/>
            <person name="Lopez P.J."/>
            <person name="McLachlan D.H."/>
            <person name="Meslet-Cladiere L."/>
            <person name="Moustafa A."/>
            <person name="Nehr Z."/>
            <person name="Nyvall Collen P."/>
            <person name="Panaud O."/>
            <person name="Partensky F."/>
            <person name="Poulain J."/>
            <person name="Rensing S.A."/>
            <person name="Rousvoal S."/>
            <person name="Samson G."/>
            <person name="Symeonidi A."/>
            <person name="Weissenbach J."/>
            <person name="Zambounis A."/>
            <person name="Wincker P."/>
            <person name="Boyen C."/>
        </authorList>
    </citation>
    <scope>NUCLEOTIDE SEQUENCE [LARGE SCALE GENOMIC DNA]</scope>
    <source>
        <strain evidence="6">cv. Stackhouse</strain>
    </source>
</reference>
<keyword evidence="1 2" id="KW-0694">RNA-binding</keyword>
<dbReference type="RefSeq" id="XP_005710596.1">
    <property type="nucleotide sequence ID" value="XM_005710539.1"/>
</dbReference>
<dbReference type="GeneID" id="17318310"/>
<feature type="region of interest" description="Disordered" evidence="3">
    <location>
        <begin position="428"/>
        <end position="455"/>
    </location>
</feature>
<name>R7QP76_CHOCR</name>
<evidence type="ECO:0000313" key="5">
    <source>
        <dbReference type="EMBL" id="CDF40302.1"/>
    </source>
</evidence>
<dbReference type="Gramene" id="CDF40302">
    <property type="protein sequence ID" value="CDF40302"/>
    <property type="gene ID" value="CHC_T00007122001"/>
</dbReference>
<feature type="region of interest" description="Disordered" evidence="3">
    <location>
        <begin position="1"/>
        <end position="62"/>
    </location>
</feature>
<dbReference type="PANTHER" id="PTHR14398">
    <property type="entry name" value="RNA RECOGNITION RRM/RNP DOMAIN"/>
    <property type="match status" value="1"/>
</dbReference>
<dbReference type="Gene3D" id="3.30.70.330">
    <property type="match status" value="1"/>
</dbReference>
<dbReference type="InterPro" id="IPR000504">
    <property type="entry name" value="RRM_dom"/>
</dbReference>
<evidence type="ECO:0000256" key="3">
    <source>
        <dbReference type="SAM" id="MobiDB-lite"/>
    </source>
</evidence>
<dbReference type="GO" id="GO:0005634">
    <property type="term" value="C:nucleus"/>
    <property type="evidence" value="ECO:0007669"/>
    <property type="project" value="TreeGrafter"/>
</dbReference>
<protein>
    <recommendedName>
        <fullName evidence="4">RRM domain-containing protein</fullName>
    </recommendedName>
</protein>
<dbReference type="OrthoDB" id="443401at2759"/>
<dbReference type="AlphaFoldDB" id="R7QP76"/>
<dbReference type="PROSITE" id="PS50102">
    <property type="entry name" value="RRM"/>
    <property type="match status" value="1"/>
</dbReference>
<dbReference type="EMBL" id="HG002154">
    <property type="protein sequence ID" value="CDF40302.1"/>
    <property type="molecule type" value="Genomic_DNA"/>
</dbReference>
<proteinExistence type="predicted"/>
<sequence>MPAGRVFRPDRGERAERGERRRDGRDGRRDGRGDRDRDRDGRDARSRLGRGPSADGQAAQAGGRKQYFVLAMRNVPEDKLKLPHILKFFENYGTPDNVQLVTPDRAFIIYASREPAQAATKSVDAIMGNRHIRLGWATAQDYDVSGLELTDEGVLQPSTGRRKTRDDRRGDKGDRRGDRNDGNRGEGGARKESRSAAHGMNAVAKKEAEKQEAAKAAEEDLRKKRAAIAEARAKQDEVKTQLQARKKQLVDEQKVLFASMATAGDQAAKLELFRKAKAIDSQLEQVVSGLNPKAGAVASTARVAASPSARGGASGRGRGRGRGGRFEGFSVDNRPKTLQIMGAKADVVVETAISVFHETLSAEKVGAFWLLNFPTRRAAESAMRARGPLKRGFGAAAMSQIVAGANNTGVQPAQPAQRLDDVAAQIPTKPAAPQPLPIEEPPSDDAQAQAKAQAKAPVQAQGMGIGMGVGVGVGVAQAPTAMMIDSQESGPS</sequence>
<gene>
    <name evidence="5" type="ORF">CHC_T00007122001</name>
</gene>
<feature type="compositionally biased region" description="Pro residues" evidence="3">
    <location>
        <begin position="430"/>
        <end position="440"/>
    </location>
</feature>
<feature type="region of interest" description="Disordered" evidence="3">
    <location>
        <begin position="307"/>
        <end position="329"/>
    </location>
</feature>
<organism evidence="5 6">
    <name type="scientific">Chondrus crispus</name>
    <name type="common">Carrageen Irish moss</name>
    <name type="synonym">Polymorpha crispa</name>
    <dbReference type="NCBI Taxonomy" id="2769"/>
    <lineage>
        <taxon>Eukaryota</taxon>
        <taxon>Rhodophyta</taxon>
        <taxon>Florideophyceae</taxon>
        <taxon>Rhodymeniophycidae</taxon>
        <taxon>Gigartinales</taxon>
        <taxon>Gigartinaceae</taxon>
        <taxon>Chondrus</taxon>
    </lineage>
</organism>
<dbReference type="InterPro" id="IPR045137">
    <property type="entry name" value="RBM26/27"/>
</dbReference>
<evidence type="ECO:0000313" key="6">
    <source>
        <dbReference type="Proteomes" id="UP000012073"/>
    </source>
</evidence>
<feature type="compositionally biased region" description="Basic and acidic residues" evidence="3">
    <location>
        <begin position="164"/>
        <end position="195"/>
    </location>
</feature>
<dbReference type="SUPFAM" id="SSF54928">
    <property type="entry name" value="RNA-binding domain, RBD"/>
    <property type="match status" value="1"/>
</dbReference>
<feature type="region of interest" description="Disordered" evidence="3">
    <location>
        <begin position="153"/>
        <end position="219"/>
    </location>
</feature>